<dbReference type="AlphaFoldDB" id="A0A9W6BFB3"/>
<keyword evidence="10" id="KW-0175">Coiled coil</keyword>
<gene>
    <name evidence="15" type="primary">PLEST007305</name>
    <name evidence="15" type="ORF">PLESTB_000468200</name>
</gene>
<evidence type="ECO:0000256" key="2">
    <source>
        <dbReference type="ARBA" id="ARBA00006537"/>
    </source>
</evidence>
<keyword evidence="3" id="KW-0813">Transport</keyword>
<keyword evidence="11" id="KW-0406">Ion transport</keyword>
<dbReference type="GO" id="GO:0005262">
    <property type="term" value="F:calcium channel activity"/>
    <property type="evidence" value="ECO:0007669"/>
    <property type="project" value="UniProtKB-KW"/>
</dbReference>
<evidence type="ECO:0000256" key="9">
    <source>
        <dbReference type="ARBA" id="ARBA00022989"/>
    </source>
</evidence>
<evidence type="ECO:0000256" key="4">
    <source>
        <dbReference type="ARBA" id="ARBA00022568"/>
    </source>
</evidence>
<dbReference type="PANTHER" id="PTHR20917:SF0">
    <property type="entry name" value="CALCIUM LOAD-ACTIVATED CALCIUM CHANNEL"/>
    <property type="match status" value="1"/>
</dbReference>
<dbReference type="OrthoDB" id="342726at2759"/>
<dbReference type="Proteomes" id="UP001165080">
    <property type="component" value="Unassembled WGS sequence"/>
</dbReference>
<dbReference type="SMART" id="SM01415">
    <property type="entry name" value="DUF106"/>
    <property type="match status" value="1"/>
</dbReference>
<keyword evidence="12 14" id="KW-0472">Membrane</keyword>
<evidence type="ECO:0000256" key="13">
    <source>
        <dbReference type="ARBA" id="ARBA00023303"/>
    </source>
</evidence>
<dbReference type="Pfam" id="PF01956">
    <property type="entry name" value="EMC3_TMCO1"/>
    <property type="match status" value="1"/>
</dbReference>
<keyword evidence="5" id="KW-0107">Calcium channel</keyword>
<comment type="caution">
    <text evidence="15">The sequence shown here is derived from an EMBL/GenBank/DDBJ whole genome shotgun (WGS) entry which is preliminary data.</text>
</comment>
<dbReference type="GO" id="GO:0032469">
    <property type="term" value="P:endoplasmic reticulum calcium ion homeostasis"/>
    <property type="evidence" value="ECO:0007669"/>
    <property type="project" value="InterPro"/>
</dbReference>
<feature type="transmembrane region" description="Helical" evidence="14">
    <location>
        <begin position="6"/>
        <end position="28"/>
    </location>
</feature>
<protein>
    <submittedName>
        <fullName evidence="15">Uncharacterized protein</fullName>
    </submittedName>
</protein>
<dbReference type="GO" id="GO:0005789">
    <property type="term" value="C:endoplasmic reticulum membrane"/>
    <property type="evidence" value="ECO:0007669"/>
    <property type="project" value="UniProtKB-SubCell"/>
</dbReference>
<comment type="similarity">
    <text evidence="2">Belongs to the TMCO1 family.</text>
</comment>
<evidence type="ECO:0000256" key="3">
    <source>
        <dbReference type="ARBA" id="ARBA00022448"/>
    </source>
</evidence>
<evidence type="ECO:0000256" key="8">
    <source>
        <dbReference type="ARBA" id="ARBA00022837"/>
    </source>
</evidence>
<evidence type="ECO:0000256" key="11">
    <source>
        <dbReference type="ARBA" id="ARBA00023065"/>
    </source>
</evidence>
<keyword evidence="16" id="KW-1185">Reference proteome</keyword>
<evidence type="ECO:0000256" key="14">
    <source>
        <dbReference type="SAM" id="Phobius"/>
    </source>
</evidence>
<organism evidence="15 16">
    <name type="scientific">Pleodorina starrii</name>
    <dbReference type="NCBI Taxonomy" id="330485"/>
    <lineage>
        <taxon>Eukaryota</taxon>
        <taxon>Viridiplantae</taxon>
        <taxon>Chlorophyta</taxon>
        <taxon>core chlorophytes</taxon>
        <taxon>Chlorophyceae</taxon>
        <taxon>CS clade</taxon>
        <taxon>Chlamydomonadales</taxon>
        <taxon>Volvocaceae</taxon>
        <taxon>Pleodorina</taxon>
    </lineage>
</organism>
<evidence type="ECO:0000256" key="6">
    <source>
        <dbReference type="ARBA" id="ARBA00022692"/>
    </source>
</evidence>
<reference evidence="15 16" key="1">
    <citation type="journal article" date="2023" name="Commun. Biol.">
        <title>Reorganization of the ancestral sex-determining regions during the evolution of trioecy in Pleodorina starrii.</title>
        <authorList>
            <person name="Takahashi K."/>
            <person name="Suzuki S."/>
            <person name="Kawai-Toyooka H."/>
            <person name="Yamamoto K."/>
            <person name="Hamaji T."/>
            <person name="Ootsuki R."/>
            <person name="Yamaguchi H."/>
            <person name="Kawachi M."/>
            <person name="Higashiyama T."/>
            <person name="Nozaki H."/>
        </authorList>
    </citation>
    <scope>NUCLEOTIDE SEQUENCE [LARGE SCALE GENOMIC DNA]</scope>
    <source>
        <strain evidence="15 16">NIES-4479</strain>
    </source>
</reference>
<keyword evidence="9 14" id="KW-1133">Transmembrane helix</keyword>
<dbReference type="EMBL" id="BRXU01000004">
    <property type="protein sequence ID" value="GLC51122.1"/>
    <property type="molecule type" value="Genomic_DNA"/>
</dbReference>
<evidence type="ECO:0000256" key="12">
    <source>
        <dbReference type="ARBA" id="ARBA00023136"/>
    </source>
</evidence>
<proteinExistence type="inferred from homology"/>
<evidence type="ECO:0000313" key="16">
    <source>
        <dbReference type="Proteomes" id="UP001165080"/>
    </source>
</evidence>
<dbReference type="InterPro" id="IPR008559">
    <property type="entry name" value="TMCO1"/>
</dbReference>
<evidence type="ECO:0000256" key="5">
    <source>
        <dbReference type="ARBA" id="ARBA00022673"/>
    </source>
</evidence>
<evidence type="ECO:0000256" key="7">
    <source>
        <dbReference type="ARBA" id="ARBA00022824"/>
    </source>
</evidence>
<name>A0A9W6BFB3_9CHLO</name>
<feature type="transmembrane region" description="Helical" evidence="14">
    <location>
        <begin position="89"/>
        <end position="107"/>
    </location>
</feature>
<keyword evidence="7" id="KW-0256">Endoplasmic reticulum</keyword>
<evidence type="ECO:0000313" key="15">
    <source>
        <dbReference type="EMBL" id="GLC51122.1"/>
    </source>
</evidence>
<keyword evidence="4" id="KW-0109">Calcium transport</keyword>
<evidence type="ECO:0000256" key="10">
    <source>
        <dbReference type="ARBA" id="ARBA00023054"/>
    </source>
</evidence>
<accession>A0A9W6BFB3</accession>
<dbReference type="PANTHER" id="PTHR20917">
    <property type="entry name" value="PNAS-RELATED"/>
    <property type="match status" value="1"/>
</dbReference>
<keyword evidence="6 14" id="KW-0812">Transmembrane</keyword>
<dbReference type="InterPro" id="IPR002809">
    <property type="entry name" value="EMC3/TMCO1"/>
</dbReference>
<keyword evidence="13" id="KW-0407">Ion channel</keyword>
<sequence length="190" mass="21280">MALPAPVAIVALSCLVILLVEVLTLLFVSNSSGFKRLVADIDRTSKELERVAPAGASAATAAQKKRERALEMQLTYMCRDFFYYRMKQWAIMTVSLATMFYVLRTWFLGKSVAELPFVPMFPFTRLCHQWLEKPGPTDCSFMFLYVICNVGIKPNVAKLMGTQLPASVQKATDMQSMTARFARLTTGKGM</sequence>
<comment type="subcellular location">
    <subcellularLocation>
        <location evidence="1">Endoplasmic reticulum membrane</location>
        <topology evidence="1">Multi-pass membrane protein</topology>
    </subcellularLocation>
</comment>
<evidence type="ECO:0000256" key="1">
    <source>
        <dbReference type="ARBA" id="ARBA00004477"/>
    </source>
</evidence>
<keyword evidence="8" id="KW-0106">Calcium</keyword>